<evidence type="ECO:0000313" key="1">
    <source>
        <dbReference type="EMBL" id="DAF65043.1"/>
    </source>
</evidence>
<organism evidence="1">
    <name type="scientific">Podoviridae sp. ct2iq11</name>
    <dbReference type="NCBI Taxonomy" id="2827720"/>
    <lineage>
        <taxon>Viruses</taxon>
        <taxon>Duplodnaviria</taxon>
        <taxon>Heunggongvirae</taxon>
        <taxon>Uroviricota</taxon>
        <taxon>Caudoviricetes</taxon>
    </lineage>
</organism>
<proteinExistence type="predicted"/>
<reference evidence="1" key="1">
    <citation type="journal article" date="2021" name="Proc. Natl. Acad. Sci. U.S.A.">
        <title>A Catalog of Tens of Thousands of Viruses from Human Metagenomes Reveals Hidden Associations with Chronic Diseases.</title>
        <authorList>
            <person name="Tisza M.J."/>
            <person name="Buck C.B."/>
        </authorList>
    </citation>
    <scope>NUCLEOTIDE SEQUENCE</scope>
    <source>
        <strain evidence="1">Ct2iq11</strain>
    </source>
</reference>
<sequence length="142" mass="16782">MNFSLQKILYFCLGKITDFYHKICMNFDGKNRGFCLWTVDTAGWTDGTEASVQLFTTLSFSYCLEVDRRDKKFVNKINRLQRLCPALSRIGNKNRHLRGQVDRAPENTSIYYIKYLFYFSVPSDRLTWGIYFFITVQNKIII</sequence>
<dbReference type="EMBL" id="BK032872">
    <property type="protein sequence ID" value="DAF65043.1"/>
    <property type="molecule type" value="Genomic_DNA"/>
</dbReference>
<accession>A0A8S5TPK0</accession>
<name>A0A8S5TPK0_9CAUD</name>
<protein>
    <submittedName>
        <fullName evidence="1">Uncharacterized protein</fullName>
    </submittedName>
</protein>